<comment type="caution">
    <text evidence="3">The sequence shown here is derived from an EMBL/GenBank/DDBJ whole genome shotgun (WGS) entry which is preliminary data.</text>
</comment>
<dbReference type="InterPro" id="IPR007969">
    <property type="entry name" value="DUF732"/>
</dbReference>
<evidence type="ECO:0000313" key="3">
    <source>
        <dbReference type="EMBL" id="MDO3638584.1"/>
    </source>
</evidence>
<evidence type="ECO:0000259" key="2">
    <source>
        <dbReference type="Pfam" id="PF05305"/>
    </source>
</evidence>
<dbReference type="RefSeq" id="WP_302915888.1">
    <property type="nucleotide sequence ID" value="NZ_JAUMSQ010000224.1"/>
</dbReference>
<evidence type="ECO:0000256" key="1">
    <source>
        <dbReference type="SAM" id="SignalP"/>
    </source>
</evidence>
<feature type="chain" id="PRO_5045723467" evidence="1">
    <location>
        <begin position="25"/>
        <end position="111"/>
    </location>
</feature>
<sequence length="111" mass="11539">MKKLVLTMLAAAGIGLAGAPMAGASEDGFLKAIDSLNHYAIECPGCAEDALDVGRRVCAAFDSGGEAAAIQEVLISYNGDDSPNRNYYATLFAQYSAVELCPEHNGEIGPI</sequence>
<dbReference type="Proteomes" id="UP001168823">
    <property type="component" value="Unassembled WGS sequence"/>
</dbReference>
<name>A0ABT8ULA1_9MYCO</name>
<keyword evidence="1" id="KW-0732">Signal</keyword>
<dbReference type="Pfam" id="PF05305">
    <property type="entry name" value="DUF732"/>
    <property type="match status" value="1"/>
</dbReference>
<protein>
    <submittedName>
        <fullName evidence="3">DUF732 domain-containing protein</fullName>
    </submittedName>
</protein>
<dbReference type="EMBL" id="JAUMSQ010000224">
    <property type="protein sequence ID" value="MDO3638584.1"/>
    <property type="molecule type" value="Genomic_DNA"/>
</dbReference>
<keyword evidence="4" id="KW-1185">Reference proteome</keyword>
<feature type="domain" description="DUF732" evidence="2">
    <location>
        <begin position="26"/>
        <end position="103"/>
    </location>
</feature>
<proteinExistence type="predicted"/>
<feature type="signal peptide" evidence="1">
    <location>
        <begin position="1"/>
        <end position="24"/>
    </location>
</feature>
<gene>
    <name evidence="3" type="ORF">Q2100_22790</name>
</gene>
<evidence type="ECO:0000313" key="4">
    <source>
        <dbReference type="Proteomes" id="UP001168823"/>
    </source>
</evidence>
<organism evidence="3 4">
    <name type="scientific">Mycolicibacterium arseniciresistens</name>
    <dbReference type="NCBI Taxonomy" id="3062257"/>
    <lineage>
        <taxon>Bacteria</taxon>
        <taxon>Bacillati</taxon>
        <taxon>Actinomycetota</taxon>
        <taxon>Actinomycetes</taxon>
        <taxon>Mycobacteriales</taxon>
        <taxon>Mycobacteriaceae</taxon>
        <taxon>Mycolicibacterium</taxon>
    </lineage>
</organism>
<accession>A0ABT8ULA1</accession>
<reference evidence="3" key="1">
    <citation type="submission" date="2023-07" db="EMBL/GenBank/DDBJ databases">
        <title>Mycolicibacterium sp. nov., a novel bacterial species.</title>
        <authorList>
            <person name="Cao Y."/>
        </authorList>
    </citation>
    <scope>NUCLEOTIDE SEQUENCE</scope>
    <source>
        <strain evidence="3">KC 300</strain>
    </source>
</reference>